<proteinExistence type="predicted"/>
<keyword evidence="1" id="KW-0472">Membrane</keyword>
<organism evidence="2 3">
    <name type="scientific">Undibacterium danionis</name>
    <dbReference type="NCBI Taxonomy" id="1812100"/>
    <lineage>
        <taxon>Bacteria</taxon>
        <taxon>Pseudomonadati</taxon>
        <taxon>Pseudomonadota</taxon>
        <taxon>Betaproteobacteria</taxon>
        <taxon>Burkholderiales</taxon>
        <taxon>Oxalobacteraceae</taxon>
        <taxon>Undibacterium</taxon>
    </lineage>
</organism>
<dbReference type="RefSeq" id="WP_390212895.1">
    <property type="nucleotide sequence ID" value="NZ_JBHLXJ010000013.1"/>
</dbReference>
<dbReference type="EMBL" id="JBHLXJ010000013">
    <property type="protein sequence ID" value="MFC0350522.1"/>
    <property type="molecule type" value="Genomic_DNA"/>
</dbReference>
<name>A0ABV6IFC1_9BURK</name>
<evidence type="ECO:0000256" key="1">
    <source>
        <dbReference type="SAM" id="Phobius"/>
    </source>
</evidence>
<sequence length="142" mass="15519">MFFRNLNVFIACLLVGGMTLAAPVGMFMSIALMAVIGSKYATVAGYYLGYAILAATLAFFWWKGGLSPVTRKQDREGRFNFGHNLLGLTNVVAIGALAGPILLAQITKNSDLAMYAWFSIPVYMFGFLAWPVGLFMVWSSRA</sequence>
<gene>
    <name evidence="2" type="ORF">ACFFJH_11935</name>
</gene>
<protein>
    <submittedName>
        <fullName evidence="2">Uncharacterized protein</fullName>
    </submittedName>
</protein>
<accession>A0ABV6IFC1</accession>
<keyword evidence="1" id="KW-1133">Transmembrane helix</keyword>
<keyword evidence="3" id="KW-1185">Reference proteome</keyword>
<comment type="caution">
    <text evidence="2">The sequence shown here is derived from an EMBL/GenBank/DDBJ whole genome shotgun (WGS) entry which is preliminary data.</text>
</comment>
<feature type="transmembrane region" description="Helical" evidence="1">
    <location>
        <begin position="112"/>
        <end position="138"/>
    </location>
</feature>
<evidence type="ECO:0000313" key="3">
    <source>
        <dbReference type="Proteomes" id="UP001589844"/>
    </source>
</evidence>
<feature type="transmembrane region" description="Helical" evidence="1">
    <location>
        <begin position="85"/>
        <end position="106"/>
    </location>
</feature>
<feature type="transmembrane region" description="Helical" evidence="1">
    <location>
        <begin position="45"/>
        <end position="64"/>
    </location>
</feature>
<keyword evidence="1" id="KW-0812">Transmembrane</keyword>
<dbReference type="Proteomes" id="UP001589844">
    <property type="component" value="Unassembled WGS sequence"/>
</dbReference>
<reference evidence="2 3" key="1">
    <citation type="submission" date="2024-09" db="EMBL/GenBank/DDBJ databases">
        <authorList>
            <person name="Sun Q."/>
            <person name="Mori K."/>
        </authorList>
    </citation>
    <scope>NUCLEOTIDE SEQUENCE [LARGE SCALE GENOMIC DNA]</scope>
    <source>
        <strain evidence="2 3">CCM 8677</strain>
    </source>
</reference>
<evidence type="ECO:0000313" key="2">
    <source>
        <dbReference type="EMBL" id="MFC0350522.1"/>
    </source>
</evidence>